<dbReference type="PROSITE" id="PS50888">
    <property type="entry name" value="BHLH"/>
    <property type="match status" value="1"/>
</dbReference>
<accession>A0A2J7R0U2</accession>
<evidence type="ECO:0000313" key="11">
    <source>
        <dbReference type="Proteomes" id="UP000235965"/>
    </source>
</evidence>
<evidence type="ECO:0000256" key="8">
    <source>
        <dbReference type="SAM" id="MobiDB-lite"/>
    </source>
</evidence>
<dbReference type="SMART" id="SM00353">
    <property type="entry name" value="HLH"/>
    <property type="match status" value="1"/>
</dbReference>
<protein>
    <recommendedName>
        <fullName evidence="9">BHLH domain-containing protein</fullName>
    </recommendedName>
</protein>
<keyword evidence="3" id="KW-0805">Transcription regulation</keyword>
<keyword evidence="7" id="KW-0175">Coiled coil</keyword>
<dbReference type="STRING" id="105785.A0A2J7R0U2"/>
<feature type="coiled-coil region" evidence="7">
    <location>
        <begin position="68"/>
        <end position="102"/>
    </location>
</feature>
<keyword evidence="5" id="KW-0804">Transcription</keyword>
<evidence type="ECO:0000256" key="3">
    <source>
        <dbReference type="ARBA" id="ARBA00023015"/>
    </source>
</evidence>
<keyword evidence="11" id="KW-1185">Reference proteome</keyword>
<dbReference type="Gene3D" id="1.20.5.170">
    <property type="match status" value="1"/>
</dbReference>
<dbReference type="GO" id="GO:0005634">
    <property type="term" value="C:nucleus"/>
    <property type="evidence" value="ECO:0007669"/>
    <property type="project" value="UniProtKB-SubCell"/>
</dbReference>
<feature type="region of interest" description="Disordered" evidence="8">
    <location>
        <begin position="174"/>
        <end position="219"/>
    </location>
</feature>
<reference evidence="10 11" key="1">
    <citation type="submission" date="2017-12" db="EMBL/GenBank/DDBJ databases">
        <title>Hemimetabolous genomes reveal molecular basis of termite eusociality.</title>
        <authorList>
            <person name="Harrison M.C."/>
            <person name="Jongepier E."/>
            <person name="Robertson H.M."/>
            <person name="Arning N."/>
            <person name="Bitard-Feildel T."/>
            <person name="Chao H."/>
            <person name="Childers C.P."/>
            <person name="Dinh H."/>
            <person name="Doddapaneni H."/>
            <person name="Dugan S."/>
            <person name="Gowin J."/>
            <person name="Greiner C."/>
            <person name="Han Y."/>
            <person name="Hu H."/>
            <person name="Hughes D.S.T."/>
            <person name="Huylmans A.-K."/>
            <person name="Kemena C."/>
            <person name="Kremer L.P.M."/>
            <person name="Lee S.L."/>
            <person name="Lopez-Ezquerra A."/>
            <person name="Mallet L."/>
            <person name="Monroy-Kuhn J.M."/>
            <person name="Moser A."/>
            <person name="Murali S.C."/>
            <person name="Muzny D.M."/>
            <person name="Otani S."/>
            <person name="Piulachs M.-D."/>
            <person name="Poelchau M."/>
            <person name="Qu J."/>
            <person name="Schaub F."/>
            <person name="Wada-Katsumata A."/>
            <person name="Worley K.C."/>
            <person name="Xie Q."/>
            <person name="Ylla G."/>
            <person name="Poulsen M."/>
            <person name="Gibbs R.A."/>
            <person name="Schal C."/>
            <person name="Richards S."/>
            <person name="Belles X."/>
            <person name="Korb J."/>
            <person name="Bornberg-Bauer E."/>
        </authorList>
    </citation>
    <scope>NUCLEOTIDE SEQUENCE [LARGE SCALE GENOMIC DNA]</scope>
    <source>
        <tissue evidence="10">Whole body</tissue>
    </source>
</reference>
<organism evidence="10 11">
    <name type="scientific">Cryptotermes secundus</name>
    <dbReference type="NCBI Taxonomy" id="105785"/>
    <lineage>
        <taxon>Eukaryota</taxon>
        <taxon>Metazoa</taxon>
        <taxon>Ecdysozoa</taxon>
        <taxon>Arthropoda</taxon>
        <taxon>Hexapoda</taxon>
        <taxon>Insecta</taxon>
        <taxon>Pterygota</taxon>
        <taxon>Neoptera</taxon>
        <taxon>Polyneoptera</taxon>
        <taxon>Dictyoptera</taxon>
        <taxon>Blattodea</taxon>
        <taxon>Blattoidea</taxon>
        <taxon>Termitoidae</taxon>
        <taxon>Kalotermitidae</taxon>
        <taxon>Cryptotermitinae</taxon>
        <taxon>Cryptotermes</taxon>
    </lineage>
</organism>
<dbReference type="PANTHER" id="PTHR45776:SF2">
    <property type="entry name" value="MIP04163P"/>
    <property type="match status" value="1"/>
</dbReference>
<sequence>MHAIAKDRQKKDNHNMIERRRRFNINDRIKELGTLLPKNNDPYYEIVRDVRPNKGTILKSSVDYIKVLKLEVQRMKQVEARQKQLELQNRRLYLRIQELELLAKSHGLPVSEFAWQPCSQSTVINSCFKSQHIIQDPLLGHTLDGSIAQFGMQMQGVITDASSLSASQVEDLMEDDHPVNGDPMLSSPHVPSPGEPNHIDEDDDDDPDSDSLVDMAMVA</sequence>
<dbReference type="GO" id="GO:0000981">
    <property type="term" value="F:DNA-binding transcription factor activity, RNA polymerase II-specific"/>
    <property type="evidence" value="ECO:0007669"/>
    <property type="project" value="TreeGrafter"/>
</dbReference>
<evidence type="ECO:0000256" key="1">
    <source>
        <dbReference type="ARBA" id="ARBA00004123"/>
    </source>
</evidence>
<comment type="caution">
    <text evidence="10">The sequence shown here is derived from an EMBL/GenBank/DDBJ whole genome shotgun (WGS) entry which is preliminary data.</text>
</comment>
<evidence type="ECO:0000256" key="2">
    <source>
        <dbReference type="ARBA" id="ARBA00008289"/>
    </source>
</evidence>
<comment type="similarity">
    <text evidence="2">Belongs to the MiT/TFE family.</text>
</comment>
<evidence type="ECO:0000256" key="7">
    <source>
        <dbReference type="SAM" id="Coils"/>
    </source>
</evidence>
<dbReference type="EMBL" id="NEVH01008217">
    <property type="protein sequence ID" value="PNF34453.1"/>
    <property type="molecule type" value="Genomic_DNA"/>
</dbReference>
<feature type="compositionally biased region" description="Acidic residues" evidence="8">
    <location>
        <begin position="200"/>
        <end position="211"/>
    </location>
</feature>
<evidence type="ECO:0000259" key="9">
    <source>
        <dbReference type="PROSITE" id="PS50888"/>
    </source>
</evidence>
<dbReference type="InterPro" id="IPR011598">
    <property type="entry name" value="bHLH_dom"/>
</dbReference>
<dbReference type="SUPFAM" id="SSF47459">
    <property type="entry name" value="HLH, helix-loop-helix DNA-binding domain"/>
    <property type="match status" value="1"/>
</dbReference>
<dbReference type="InParanoid" id="A0A2J7R0U2"/>
<name>A0A2J7R0U2_9NEOP</name>
<dbReference type="Pfam" id="PF00010">
    <property type="entry name" value="HLH"/>
    <property type="match status" value="1"/>
</dbReference>
<dbReference type="GO" id="GO:0000978">
    <property type="term" value="F:RNA polymerase II cis-regulatory region sequence-specific DNA binding"/>
    <property type="evidence" value="ECO:0007669"/>
    <property type="project" value="TreeGrafter"/>
</dbReference>
<evidence type="ECO:0000256" key="6">
    <source>
        <dbReference type="ARBA" id="ARBA00023242"/>
    </source>
</evidence>
<comment type="subcellular location">
    <subcellularLocation>
        <location evidence="1">Nucleus</location>
    </subcellularLocation>
</comment>
<keyword evidence="4" id="KW-0238">DNA-binding</keyword>
<evidence type="ECO:0000313" key="10">
    <source>
        <dbReference type="EMBL" id="PNF34453.1"/>
    </source>
</evidence>
<evidence type="ECO:0000256" key="4">
    <source>
        <dbReference type="ARBA" id="ARBA00023125"/>
    </source>
</evidence>
<proteinExistence type="inferred from homology"/>
<dbReference type="AlphaFoldDB" id="A0A2J7R0U2"/>
<dbReference type="GO" id="GO:0046983">
    <property type="term" value="F:protein dimerization activity"/>
    <property type="evidence" value="ECO:0007669"/>
    <property type="project" value="InterPro"/>
</dbReference>
<keyword evidence="6" id="KW-0539">Nucleus</keyword>
<gene>
    <name evidence="10" type="ORF">B7P43_G11256</name>
</gene>
<dbReference type="Gene3D" id="4.10.280.10">
    <property type="entry name" value="Helix-loop-helix DNA-binding domain"/>
    <property type="match status" value="1"/>
</dbReference>
<dbReference type="PANTHER" id="PTHR45776">
    <property type="entry name" value="MIP04163P"/>
    <property type="match status" value="1"/>
</dbReference>
<feature type="domain" description="BHLH" evidence="9">
    <location>
        <begin position="9"/>
        <end position="68"/>
    </location>
</feature>
<dbReference type="InterPro" id="IPR036638">
    <property type="entry name" value="HLH_DNA-bd_sf"/>
</dbReference>
<dbReference type="OrthoDB" id="6242697at2759"/>
<evidence type="ECO:0000256" key="5">
    <source>
        <dbReference type="ARBA" id="ARBA00023163"/>
    </source>
</evidence>
<dbReference type="Proteomes" id="UP000235965">
    <property type="component" value="Unassembled WGS sequence"/>
</dbReference>